<name>A0AAE1C3A3_9PEZI</name>
<evidence type="ECO:0000256" key="1">
    <source>
        <dbReference type="SAM" id="MobiDB-lite"/>
    </source>
</evidence>
<feature type="region of interest" description="Disordered" evidence="1">
    <location>
        <begin position="54"/>
        <end position="104"/>
    </location>
</feature>
<dbReference type="EMBL" id="JAUTXT010000010">
    <property type="protein sequence ID" value="KAK3676410.1"/>
    <property type="molecule type" value="Genomic_DNA"/>
</dbReference>
<sequence>MALTLLIITHIPPASSKIPKAYLSNPPNSHEHNTIDPDLFNKLLQSGGNIAEPAQAQDPAELQQTQRPGIPQRPQSLPFQQPQRPKAPAAYQKPSPPAIRSQSNIVATQAKLPVQSMSTRPMPQATSISQGGTPGTQAIKQAFAAAMQMAFDDPFISARTARKTQSLAAQSIRRMNAVIDREGEAALPLVVAKLHELDIDPAIVGLEDGIVDLRGYPGIMPYIPFGAYPAALPYGGRYPEFPPYGGYGGYGF</sequence>
<accession>A0AAE1C3A3</accession>
<proteinExistence type="predicted"/>
<evidence type="ECO:0000313" key="2">
    <source>
        <dbReference type="EMBL" id="KAK3676410.1"/>
    </source>
</evidence>
<keyword evidence="3" id="KW-1185">Reference proteome</keyword>
<reference evidence="2" key="1">
    <citation type="submission" date="2023-07" db="EMBL/GenBank/DDBJ databases">
        <title>Black Yeasts Isolated from many extreme environments.</title>
        <authorList>
            <person name="Coleine C."/>
            <person name="Stajich J.E."/>
            <person name="Selbmann L."/>
        </authorList>
    </citation>
    <scope>NUCLEOTIDE SEQUENCE</scope>
    <source>
        <strain evidence="2">CCFEE 5485</strain>
    </source>
</reference>
<protein>
    <submittedName>
        <fullName evidence="2">Uncharacterized protein</fullName>
    </submittedName>
</protein>
<feature type="region of interest" description="Disordered" evidence="1">
    <location>
        <begin position="115"/>
        <end position="134"/>
    </location>
</feature>
<organism evidence="2 3">
    <name type="scientific">Recurvomyces mirabilis</name>
    <dbReference type="NCBI Taxonomy" id="574656"/>
    <lineage>
        <taxon>Eukaryota</taxon>
        <taxon>Fungi</taxon>
        <taxon>Dikarya</taxon>
        <taxon>Ascomycota</taxon>
        <taxon>Pezizomycotina</taxon>
        <taxon>Dothideomycetes</taxon>
        <taxon>Dothideomycetidae</taxon>
        <taxon>Mycosphaerellales</taxon>
        <taxon>Teratosphaeriaceae</taxon>
        <taxon>Recurvomyces</taxon>
    </lineage>
</organism>
<gene>
    <name evidence="2" type="ORF">LTR78_003686</name>
</gene>
<evidence type="ECO:0000313" key="3">
    <source>
        <dbReference type="Proteomes" id="UP001274830"/>
    </source>
</evidence>
<dbReference type="Proteomes" id="UP001274830">
    <property type="component" value="Unassembled WGS sequence"/>
</dbReference>
<feature type="compositionally biased region" description="Polar residues" evidence="1">
    <location>
        <begin position="62"/>
        <end position="83"/>
    </location>
</feature>
<comment type="caution">
    <text evidence="2">The sequence shown here is derived from an EMBL/GenBank/DDBJ whole genome shotgun (WGS) entry which is preliminary data.</text>
</comment>
<dbReference type="AlphaFoldDB" id="A0AAE1C3A3"/>
<feature type="region of interest" description="Disordered" evidence="1">
    <location>
        <begin position="16"/>
        <end position="36"/>
    </location>
</feature>